<dbReference type="GO" id="GO:0000155">
    <property type="term" value="F:phosphorelay sensor kinase activity"/>
    <property type="evidence" value="ECO:0007669"/>
    <property type="project" value="InterPro"/>
</dbReference>
<dbReference type="PRINTS" id="PR00344">
    <property type="entry name" value="BCTRLSENSOR"/>
</dbReference>
<keyword evidence="13" id="KW-1185">Reference proteome</keyword>
<dbReference type="SUPFAM" id="SSF47384">
    <property type="entry name" value="Homodimeric domain of signal transducing histidine kinase"/>
    <property type="match status" value="1"/>
</dbReference>
<sequence>MNKESNKLAKVHFHLSMSGKWTLLTSLFVLICVIVFSSVTYQKSIDTLIEVERENINATIDDVANRLKISNNELSIRNTAYYLSDEHSVLGSDPTERTLEANLIRLNSFISELSQPELSVSVYNTEQHLVFETKNTKHAYYGSEKREVSQKIVDGKTGFLATEPVYSKEKGEKIGYIQLFYDLSQVDSVKNNLIRLMFWLSLISIIVSALFGLALSHYFMRPLKKITEVINEIKTDPQTEARMPVEEMKDEFADLAIIFNDMMDRMQRFIEQQQQFVGDVSHELRTPVAVIEGHLKLLNRWGKDDPEILEESLGASLQEISRMKSLVQEMLDLSRAGQIDLHHKHDVSNAKEVIHQVYNNFVMLYPDFKFVLDDDILEEKEVKIYRNHLEQILIIILDNAVKYSMNRKEVLLSISTTYDYLEIAIQDYGEGISEADLEQVFNRFYRVDKARSRHKGGNGLGLSIAKQLVETYDGKIKVESVLEKGSTFRISLPLANKE</sequence>
<keyword evidence="9" id="KW-1133">Transmembrane helix</keyword>
<dbReference type="Gene3D" id="6.10.340.10">
    <property type="match status" value="1"/>
</dbReference>
<keyword evidence="8" id="KW-0418">Kinase</keyword>
<dbReference type="KEGG" id="vao:FA707_03345"/>
<dbReference type="CDD" id="cd06225">
    <property type="entry name" value="HAMP"/>
    <property type="match status" value="1"/>
</dbReference>
<dbReference type="PANTHER" id="PTHR45528">
    <property type="entry name" value="SENSOR HISTIDINE KINASE CPXA"/>
    <property type="match status" value="1"/>
</dbReference>
<dbReference type="InterPro" id="IPR036890">
    <property type="entry name" value="HATPase_C_sf"/>
</dbReference>
<dbReference type="PANTHER" id="PTHR45528:SF12">
    <property type="entry name" value="SENSOR HISTIDINE KINASE ARSS"/>
    <property type="match status" value="1"/>
</dbReference>
<dbReference type="SMART" id="SM00304">
    <property type="entry name" value="HAMP"/>
    <property type="match status" value="1"/>
</dbReference>
<evidence type="ECO:0000256" key="5">
    <source>
        <dbReference type="ARBA" id="ARBA00022553"/>
    </source>
</evidence>
<dbReference type="OrthoDB" id="9786919at2"/>
<dbReference type="AlphaFoldDB" id="A0A4D7CSJ2"/>
<keyword evidence="10" id="KW-0902">Two-component regulatory system</keyword>
<comment type="subcellular location">
    <subcellularLocation>
        <location evidence="2">Membrane</location>
        <topology evidence="2">Multi-pass membrane protein</topology>
    </subcellularLocation>
</comment>
<evidence type="ECO:0000256" key="4">
    <source>
        <dbReference type="ARBA" id="ARBA00015735"/>
    </source>
</evidence>
<dbReference type="InterPro" id="IPR004358">
    <property type="entry name" value="Sig_transdc_His_kin-like_C"/>
</dbReference>
<proteinExistence type="predicted"/>
<dbReference type="FunFam" id="1.10.287.130:FF:000001">
    <property type="entry name" value="Two-component sensor histidine kinase"/>
    <property type="match status" value="1"/>
</dbReference>
<dbReference type="GO" id="GO:0016020">
    <property type="term" value="C:membrane"/>
    <property type="evidence" value="ECO:0007669"/>
    <property type="project" value="UniProtKB-SubCell"/>
</dbReference>
<dbReference type="SUPFAM" id="SSF55874">
    <property type="entry name" value="ATPase domain of HSP90 chaperone/DNA topoisomerase II/histidine kinase"/>
    <property type="match status" value="1"/>
</dbReference>
<keyword evidence="6" id="KW-0808">Transferase</keyword>
<dbReference type="EC" id="2.7.13.3" evidence="3"/>
<dbReference type="CDD" id="cd00082">
    <property type="entry name" value="HisKA"/>
    <property type="match status" value="1"/>
</dbReference>
<keyword evidence="7" id="KW-0812">Transmembrane</keyword>
<dbReference type="SUPFAM" id="SSF158472">
    <property type="entry name" value="HAMP domain-like"/>
    <property type="match status" value="1"/>
</dbReference>
<evidence type="ECO:0000256" key="8">
    <source>
        <dbReference type="ARBA" id="ARBA00022777"/>
    </source>
</evidence>
<dbReference type="PROSITE" id="PS50885">
    <property type="entry name" value="HAMP"/>
    <property type="match status" value="1"/>
</dbReference>
<dbReference type="Proteomes" id="UP000298615">
    <property type="component" value="Chromosome"/>
</dbReference>
<evidence type="ECO:0000313" key="13">
    <source>
        <dbReference type="Proteomes" id="UP000298615"/>
    </source>
</evidence>
<dbReference type="InterPro" id="IPR003660">
    <property type="entry name" value="HAMP_dom"/>
</dbReference>
<dbReference type="SMART" id="SM00388">
    <property type="entry name" value="HisKA"/>
    <property type="match status" value="1"/>
</dbReference>
<dbReference type="Gene3D" id="3.30.565.10">
    <property type="entry name" value="Histidine kinase-like ATPase, C-terminal domain"/>
    <property type="match status" value="1"/>
</dbReference>
<dbReference type="Pfam" id="PF02518">
    <property type="entry name" value="HATPase_c"/>
    <property type="match status" value="1"/>
</dbReference>
<dbReference type="InterPro" id="IPR003661">
    <property type="entry name" value="HisK_dim/P_dom"/>
</dbReference>
<comment type="catalytic activity">
    <reaction evidence="1">
        <text>ATP + protein L-histidine = ADP + protein N-phospho-L-histidine.</text>
        <dbReference type="EC" id="2.7.13.3"/>
    </reaction>
</comment>
<protein>
    <recommendedName>
        <fullName evidence="4">Signal transduction histidine-protein kinase ArlS</fullName>
        <ecNumber evidence="3">2.7.13.3</ecNumber>
    </recommendedName>
</protein>
<dbReference type="EMBL" id="CP039712">
    <property type="protein sequence ID" value="QCI86053.1"/>
    <property type="molecule type" value="Genomic_DNA"/>
</dbReference>
<dbReference type="FunFam" id="3.30.565.10:FF:000006">
    <property type="entry name" value="Sensor histidine kinase WalK"/>
    <property type="match status" value="1"/>
</dbReference>
<dbReference type="InterPro" id="IPR003594">
    <property type="entry name" value="HATPase_dom"/>
</dbReference>
<evidence type="ECO:0000256" key="9">
    <source>
        <dbReference type="ARBA" id="ARBA00022989"/>
    </source>
</evidence>
<evidence type="ECO:0000256" key="2">
    <source>
        <dbReference type="ARBA" id="ARBA00004141"/>
    </source>
</evidence>
<dbReference type="SMART" id="SM00387">
    <property type="entry name" value="HATPase_c"/>
    <property type="match status" value="1"/>
</dbReference>
<accession>A0A4D7CSJ2</accession>
<evidence type="ECO:0000256" key="3">
    <source>
        <dbReference type="ARBA" id="ARBA00012438"/>
    </source>
</evidence>
<keyword evidence="5" id="KW-0597">Phosphoprotein</keyword>
<organism evidence="12 13">
    <name type="scientific">Vagococcus zengguangii</name>
    <dbReference type="NCBI Taxonomy" id="2571750"/>
    <lineage>
        <taxon>Bacteria</taxon>
        <taxon>Bacillati</taxon>
        <taxon>Bacillota</taxon>
        <taxon>Bacilli</taxon>
        <taxon>Lactobacillales</taxon>
        <taxon>Enterococcaceae</taxon>
        <taxon>Vagococcus</taxon>
    </lineage>
</organism>
<dbReference type="Pfam" id="PF18719">
    <property type="entry name" value="ArlS_N"/>
    <property type="match status" value="1"/>
</dbReference>
<evidence type="ECO:0000313" key="12">
    <source>
        <dbReference type="EMBL" id="QCI86053.1"/>
    </source>
</evidence>
<dbReference type="InterPro" id="IPR050398">
    <property type="entry name" value="HssS/ArlS-like"/>
</dbReference>
<name>A0A4D7CSJ2_9ENTE</name>
<dbReference type="PROSITE" id="PS50109">
    <property type="entry name" value="HIS_KIN"/>
    <property type="match status" value="1"/>
</dbReference>
<dbReference type="RefSeq" id="WP_136952890.1">
    <property type="nucleotide sequence ID" value="NZ_CP039712.1"/>
</dbReference>
<dbReference type="InterPro" id="IPR036097">
    <property type="entry name" value="HisK_dim/P_sf"/>
</dbReference>
<dbReference type="InterPro" id="IPR005467">
    <property type="entry name" value="His_kinase_dom"/>
</dbReference>
<evidence type="ECO:0000256" key="11">
    <source>
        <dbReference type="ARBA" id="ARBA00023136"/>
    </source>
</evidence>
<reference evidence="12 13" key="1">
    <citation type="submission" date="2019-04" db="EMBL/GenBank/DDBJ databases">
        <title>Vagococcus sp. nov., isolated from faeces of yaks (Bos grunniens).</title>
        <authorList>
            <person name="Ge Y."/>
        </authorList>
    </citation>
    <scope>NUCLEOTIDE SEQUENCE [LARGE SCALE GENOMIC DNA]</scope>
    <source>
        <strain evidence="12 13">MN-17</strain>
    </source>
</reference>
<evidence type="ECO:0000256" key="6">
    <source>
        <dbReference type="ARBA" id="ARBA00022679"/>
    </source>
</evidence>
<dbReference type="Gene3D" id="1.10.287.130">
    <property type="match status" value="1"/>
</dbReference>
<dbReference type="Pfam" id="PF00512">
    <property type="entry name" value="HisKA"/>
    <property type="match status" value="1"/>
</dbReference>
<evidence type="ECO:0000256" key="10">
    <source>
        <dbReference type="ARBA" id="ARBA00023012"/>
    </source>
</evidence>
<keyword evidence="11" id="KW-0472">Membrane</keyword>
<evidence type="ECO:0000256" key="7">
    <source>
        <dbReference type="ARBA" id="ARBA00022692"/>
    </source>
</evidence>
<dbReference type="Pfam" id="PF00672">
    <property type="entry name" value="HAMP"/>
    <property type="match status" value="1"/>
</dbReference>
<evidence type="ECO:0000256" key="1">
    <source>
        <dbReference type="ARBA" id="ARBA00000085"/>
    </source>
</evidence>
<dbReference type="InterPro" id="IPR041610">
    <property type="entry name" value="ArlS_N"/>
</dbReference>
<gene>
    <name evidence="12" type="ORF">FA707_03345</name>
</gene>